<dbReference type="InterPro" id="IPR029044">
    <property type="entry name" value="Nucleotide-diphossugar_trans"/>
</dbReference>
<dbReference type="Proteomes" id="UP000186817">
    <property type="component" value="Unassembled WGS sequence"/>
</dbReference>
<sequence>MDHLAALGKLGELGCGPNEVLQRHPGRGPPARMSSEGWSHEAVKMLMAGQHVASMQLFPQYEIDALLAGLVDALAELHRSAGKVRLLQVQMPRQGDGCLSTRVPPALADRFHEVLVLFHMLPMFVLGTLSGQISGSGLVLCSTFDAVVTVQASFDFSSLSLDFPGVTDFLCPRLNQVVLPSSGIPLSAVQAKELGLVYDALHSEEQLQDLLARICSKLSECAPNAVAQSKAFIQKIGSMPMEPKVLGDLACHIAKRMQDPEFQDSIRQIVDKGHLPAHTRPANRVVPENLLSESQAPGPLIQQPIGAHVVQRCHATPLVCTGCPVSVRVLCLLLACGLQPTSVGLEVEVTVQAAWPAASLAAELLEGLAEVGRGATFLRALSGSSSSQWRQDAAKHADAALCCQGKSAYGRLLSLRARHSFSSAVVEAARGMERADRAILEEQGRLDAATCPIGQPWVMLHSKGGYTEVVCGKELAKLSKLVLTGSKPGTSMGRLSGAPRRSGLDHVLYEFIAEEDSCPELIGYGDLGDPSGASELLKALLEAADALATASSCGRVAFRHATPAGDAPPAVLGGYGLELMTRSADEVAKSKDDDSPQEAEEEVDGRCLREVSDPAESFHGIDIAAIAKHFPDSASALCRLRSDLVTQAEKPLLPWELTRLGARAAMRAVRLSNESSLEGLVSLGEVAQDYPSGWGRALSAGTSEDSQTARELMEDAEAIKGDDTLQVNGWQVPEKQRGLLPVLRAQLPLFRSAELLASSGISQSGAFALLRDARSGPAVPSRVNTGDPRTEKKGKVPSFLLDKQNPLLLGLGFVIDPCSRKQLKIFNAIIKRTLPAMAWLRLQSSTHSAATRLLVRFAEDHASEEENLCSEDAVKRIKGLYKKAFQQYQYEKAKKLKTSDDSSSLDLRFPSPSVSVNGKMIVGLENIEKLLEPEIQQEVQQISFAFQMMRTRPSMVPEKQILNFAYSSKHLHPSSFRIQPKLLTAWYPGISTSPIRHVPLRPDMLRKVPGGQLQGKSTRPYPAVHLAVLSSGQGGDSKLLQDLREVLGAFAALSSLSGSHPTPKRYLHIAITAGCSQPVGSPLPVSGALRRCVAAASTGGFDQLTQLLDALRAADVTAEMLLTACGASLPQKVLQEKAVTVVQEDVELCQAHLPILRDLGVLDGTMLLVNGRLFGPLELDGQSFTAGIVAHAEELELDFGPVQLQDGLVLAEDAVVKMLKQRAGSTEDYLLAFALAVRARSVVESFAARSGETTEEKSEEGEQLQDSHRKGVAEVMYERAPPGLRMHLAPREVSFGSPIRVYALLNPLGKGAQRLPPLLALLHQELNAEVFVTLRPVRLAESPLTGYFRTAAAPTAPEGGLAALGEWNGTMKGVRIELPPRRGQLLSVQLVAPDDWLCSPVDSAADLDSIPAHAPRGSPGAKVHVRYEVEALFLEGVAEDARGSPATGRQLALAPLRGVAETAGSNSVVVKSGYFQLRQKPGVYQLSLRSNEERLLRPKGLVQLADLAGRGSLLEARVGKMGLGEDAQASFFKANDSESTQNFEGAGGDPAECSETIHIFSVASGLRYERLLRIMMLSVRKHTKCKLRFWLVENFLSPRFRRILPGLAEQVGFAVSRVTYKWPTWLRGQTQKQRVIWAYKILFLDVFFPAEVKRILFIDADQIVRANVEELWRMDIKGHVYGFVPFCGSGPPESLTSHIWGSLTGKAAKQEDLKNPDTVGFRFWEQGFWKNHLAGRHYYHISALFVVDLEVFRQTGAGDTLRDVYQSLTADPHSLANLDQDLPNYIQANLPIYSLPQEWLWCESWCSESSKTNAKTIDMCQHPSKKEQAKPNDVVIAAL</sequence>
<evidence type="ECO:0000259" key="3">
    <source>
        <dbReference type="Pfam" id="PF18404"/>
    </source>
</evidence>
<dbReference type="GO" id="GO:0051082">
    <property type="term" value="F:unfolded protein binding"/>
    <property type="evidence" value="ECO:0007669"/>
    <property type="project" value="TreeGrafter"/>
</dbReference>
<dbReference type="GO" id="GO:0036503">
    <property type="term" value="P:ERAD pathway"/>
    <property type="evidence" value="ECO:0007669"/>
    <property type="project" value="TreeGrafter"/>
</dbReference>
<feature type="region of interest" description="Disordered" evidence="2">
    <location>
        <begin position="585"/>
        <end position="605"/>
    </location>
</feature>
<gene>
    <name evidence="4" type="primary">ggtA</name>
    <name evidence="4" type="ORF">AK812_SmicGene42991</name>
</gene>
<dbReference type="SUPFAM" id="SSF52096">
    <property type="entry name" value="ClpP/crotonase"/>
    <property type="match status" value="1"/>
</dbReference>
<dbReference type="OrthoDB" id="27683at2759"/>
<comment type="caution">
    <text evidence="4">The sequence shown here is derived from an EMBL/GenBank/DDBJ whole genome shotgun (WGS) entry which is preliminary data.</text>
</comment>
<evidence type="ECO:0000313" key="4">
    <source>
        <dbReference type="EMBL" id="OLP77001.1"/>
    </source>
</evidence>
<comment type="cofactor">
    <cofactor evidence="1">
        <name>Ca(2+)</name>
        <dbReference type="ChEBI" id="CHEBI:29108"/>
    </cofactor>
</comment>
<keyword evidence="5" id="KW-1185">Reference proteome</keyword>
<keyword evidence="4" id="KW-0808">Transferase</keyword>
<dbReference type="GO" id="GO:0003980">
    <property type="term" value="F:UDP-glucose:glycoprotein glucosyltransferase activity"/>
    <property type="evidence" value="ECO:0007669"/>
    <property type="project" value="InterPro"/>
</dbReference>
<evidence type="ECO:0000256" key="1">
    <source>
        <dbReference type="ARBA" id="ARBA00001913"/>
    </source>
</evidence>
<dbReference type="InterPro" id="IPR040497">
    <property type="entry name" value="Glyco_transf_24"/>
</dbReference>
<dbReference type="Gene3D" id="3.90.226.10">
    <property type="entry name" value="2-enoyl-CoA Hydratase, Chain A, domain 1"/>
    <property type="match status" value="1"/>
</dbReference>
<dbReference type="PANTHER" id="PTHR11226:SF0">
    <property type="entry name" value="UDP-GLUCOSE:GLYCOPROTEIN GLUCOSYLTRANSFERASE"/>
    <property type="match status" value="1"/>
</dbReference>
<dbReference type="InterPro" id="IPR029045">
    <property type="entry name" value="ClpP/crotonase-like_dom_sf"/>
</dbReference>
<dbReference type="EMBL" id="LSRX01001869">
    <property type="protein sequence ID" value="OLP77001.1"/>
    <property type="molecule type" value="Genomic_DNA"/>
</dbReference>
<dbReference type="GO" id="GO:0005783">
    <property type="term" value="C:endoplasmic reticulum"/>
    <property type="evidence" value="ECO:0007669"/>
    <property type="project" value="TreeGrafter"/>
</dbReference>
<feature type="compositionally biased region" description="Basic and acidic residues" evidence="2">
    <location>
        <begin position="585"/>
        <end position="594"/>
    </location>
</feature>
<evidence type="ECO:0000313" key="5">
    <source>
        <dbReference type="Proteomes" id="UP000186817"/>
    </source>
</evidence>
<reference evidence="4 5" key="1">
    <citation type="submission" date="2016-02" db="EMBL/GenBank/DDBJ databases">
        <title>Genome analysis of coral dinoflagellate symbionts highlights evolutionary adaptations to a symbiotic lifestyle.</title>
        <authorList>
            <person name="Aranda M."/>
            <person name="Li Y."/>
            <person name="Liew Y.J."/>
            <person name="Baumgarten S."/>
            <person name="Simakov O."/>
            <person name="Wilson M."/>
            <person name="Piel J."/>
            <person name="Ashoor H."/>
            <person name="Bougouffa S."/>
            <person name="Bajic V.B."/>
            <person name="Ryu T."/>
            <person name="Ravasi T."/>
            <person name="Bayer T."/>
            <person name="Micklem G."/>
            <person name="Kim H."/>
            <person name="Bhak J."/>
            <person name="Lajeunesse T.C."/>
            <person name="Voolstra C.R."/>
        </authorList>
    </citation>
    <scope>NUCLEOTIDE SEQUENCE [LARGE SCALE GENOMIC DNA]</scope>
    <source>
        <strain evidence="4 5">CCMP2467</strain>
    </source>
</reference>
<dbReference type="Pfam" id="PF18404">
    <property type="entry name" value="Glyco_transf_24"/>
    <property type="match status" value="1"/>
</dbReference>
<dbReference type="SUPFAM" id="SSF53448">
    <property type="entry name" value="Nucleotide-diphospho-sugar transferases"/>
    <property type="match status" value="1"/>
</dbReference>
<feature type="region of interest" description="Disordered" evidence="2">
    <location>
        <begin position="1248"/>
        <end position="1268"/>
    </location>
</feature>
<dbReference type="GO" id="GO:0018279">
    <property type="term" value="P:protein N-linked glycosylation via asparagine"/>
    <property type="evidence" value="ECO:0007669"/>
    <property type="project" value="TreeGrafter"/>
</dbReference>
<accession>A0A1Q9C256</accession>
<evidence type="ECO:0000256" key="2">
    <source>
        <dbReference type="SAM" id="MobiDB-lite"/>
    </source>
</evidence>
<protein>
    <submittedName>
        <fullName evidence="4">Putative UDP-glucose:glycoprotein glucosyltransferase A</fullName>
    </submittedName>
</protein>
<organism evidence="4 5">
    <name type="scientific">Symbiodinium microadriaticum</name>
    <name type="common">Dinoflagellate</name>
    <name type="synonym">Zooxanthella microadriatica</name>
    <dbReference type="NCBI Taxonomy" id="2951"/>
    <lineage>
        <taxon>Eukaryota</taxon>
        <taxon>Sar</taxon>
        <taxon>Alveolata</taxon>
        <taxon>Dinophyceae</taxon>
        <taxon>Suessiales</taxon>
        <taxon>Symbiodiniaceae</taxon>
        <taxon>Symbiodinium</taxon>
    </lineage>
</organism>
<dbReference type="Gene3D" id="3.90.550.10">
    <property type="entry name" value="Spore Coat Polysaccharide Biosynthesis Protein SpsA, Chain A"/>
    <property type="match status" value="1"/>
</dbReference>
<dbReference type="PANTHER" id="PTHR11226">
    <property type="entry name" value="UDP-GLUCOSE GLYCOPROTEIN:GLUCOSYLTRANSFERASE"/>
    <property type="match status" value="1"/>
</dbReference>
<feature type="domain" description="Glucosyltransferase 24 catalytic" evidence="3">
    <location>
        <begin position="1557"/>
        <end position="1828"/>
    </location>
</feature>
<proteinExistence type="predicted"/>
<name>A0A1Q9C256_SYMMI</name>
<dbReference type="InterPro" id="IPR009448">
    <property type="entry name" value="UDP-g_GGtrans"/>
</dbReference>